<dbReference type="Proteomes" id="UP000324974">
    <property type="component" value="Chromosome"/>
</dbReference>
<keyword evidence="5" id="KW-0408">Iron</keyword>
<dbReference type="EMBL" id="CP042425">
    <property type="protein sequence ID" value="QEL13356.1"/>
    <property type="molecule type" value="Genomic_DNA"/>
</dbReference>
<keyword evidence="4 8" id="KW-0560">Oxidoreductase</keyword>
<name>A0A5C1A5U7_9BACT</name>
<dbReference type="SUPFAM" id="SSF54909">
    <property type="entry name" value="Dimeric alpha+beta barrel"/>
    <property type="match status" value="1"/>
</dbReference>
<dbReference type="GO" id="GO:0020037">
    <property type="term" value="F:heme binding"/>
    <property type="evidence" value="ECO:0007669"/>
    <property type="project" value="InterPro"/>
</dbReference>
<dbReference type="PROSITE" id="PS51404">
    <property type="entry name" value="DYP_PEROXIDASE"/>
    <property type="match status" value="1"/>
</dbReference>
<evidence type="ECO:0000256" key="2">
    <source>
        <dbReference type="ARBA" id="ARBA00022559"/>
    </source>
</evidence>
<dbReference type="AlphaFoldDB" id="A0A5C1A5U7"/>
<comment type="cofactor">
    <cofactor evidence="1">
        <name>heme b</name>
        <dbReference type="ChEBI" id="CHEBI:60344"/>
    </cofactor>
</comment>
<dbReference type="GO" id="GO:0052750">
    <property type="term" value="F:reactive-black-5:hydrogen-peroxide oxidoreductase activity"/>
    <property type="evidence" value="ECO:0007669"/>
    <property type="project" value="UniProtKB-EC"/>
</dbReference>
<evidence type="ECO:0000256" key="1">
    <source>
        <dbReference type="ARBA" id="ARBA00001970"/>
    </source>
</evidence>
<gene>
    <name evidence="8" type="primary">dyp2_1</name>
    <name evidence="8" type="ORF">PX52LOC_00210</name>
</gene>
<accession>A0A5C1A5U7</accession>
<dbReference type="GO" id="GO:0005829">
    <property type="term" value="C:cytosol"/>
    <property type="evidence" value="ECO:0007669"/>
    <property type="project" value="TreeGrafter"/>
</dbReference>
<evidence type="ECO:0000313" key="8">
    <source>
        <dbReference type="EMBL" id="QEL13356.1"/>
    </source>
</evidence>
<keyword evidence="2 8" id="KW-0575">Peroxidase</keyword>
<reference evidence="9" key="1">
    <citation type="submission" date="2019-08" db="EMBL/GenBank/DDBJ databases">
        <title>Limnoglobus roseus gen. nov., sp. nov., a novel freshwater planctomycete with a giant genome from the family Gemmataceae.</title>
        <authorList>
            <person name="Kulichevskaya I.S."/>
            <person name="Naumoff D.G."/>
            <person name="Miroshnikov K."/>
            <person name="Ivanova A."/>
            <person name="Philippov D.A."/>
            <person name="Hakobyan A."/>
            <person name="Rijpstra I.C."/>
            <person name="Sinninghe Damste J.S."/>
            <person name="Liesack W."/>
            <person name="Dedysh S.N."/>
        </authorList>
    </citation>
    <scope>NUCLEOTIDE SEQUENCE [LARGE SCALE GENOMIC DNA]</scope>
    <source>
        <strain evidence="9">PX52</strain>
    </source>
</reference>
<keyword evidence="3" id="KW-0479">Metal-binding</keyword>
<evidence type="ECO:0000313" key="9">
    <source>
        <dbReference type="Proteomes" id="UP000324974"/>
    </source>
</evidence>
<dbReference type="InterPro" id="IPR011008">
    <property type="entry name" value="Dimeric_a/b-barrel"/>
</dbReference>
<dbReference type="Pfam" id="PF21105">
    <property type="entry name" value="DyP_N"/>
    <property type="match status" value="1"/>
</dbReference>
<evidence type="ECO:0000256" key="3">
    <source>
        <dbReference type="ARBA" id="ARBA00022723"/>
    </source>
</evidence>
<dbReference type="InterPro" id="IPR006314">
    <property type="entry name" value="Dyp_peroxidase"/>
</dbReference>
<dbReference type="InterPro" id="IPR049509">
    <property type="entry name" value="DyP_N"/>
</dbReference>
<feature type="domain" description="DyP dimeric alpha+beta barrel" evidence="7">
    <location>
        <begin position="9"/>
        <end position="133"/>
    </location>
</feature>
<dbReference type="PANTHER" id="PTHR30521:SF5">
    <property type="entry name" value="BLR4509 PROTEIN"/>
    <property type="match status" value="1"/>
</dbReference>
<evidence type="ECO:0000256" key="6">
    <source>
        <dbReference type="SAM" id="MobiDB-lite"/>
    </source>
</evidence>
<dbReference type="EC" id="1.11.1.16" evidence="8"/>
<sequence length="470" mass="51318">MNANWDHGDIQGLVFSGYGKRMVVASYHLLRIADPAAAKAWLADLLPRVTRGVPDDAPKPAEEQNFCLNVAFSHDGLAKLGLTAEALETFELAFQEGMTSERRTRILADFGPSAPDQWAWGNAAHPVDVLLLLFAPDVARLATLEVGEGAKYLAHGLTQVVAPIATTPLEGASREHFGFADGISQPVPVVPDDDEKTRSDPQAVPAGEFVFGYANAYGNENLIPGREKLLIGPAKKPFGTNGSYVVFRQFEQDVSAFWNFLAARAGSRDRAEWLAAKIVGRWPSGARVRPGQTADPLSLVPDDDTFDLTDDPLGHGMPVGSHVRRSNPRGMQLADDPKTSLLVAQRHRVLRRGRNYGPRAADKYQPDGQKRGLLFMALNANIDRQFEFIMHTWVHNPVFGSLYQETDPLIGDPSRIVDPVTFQSAKETTFTVPADPFRERVHGVTRFVNVVGGAYFFLPGMDALAALAAG</sequence>
<dbReference type="RefSeq" id="WP_149108334.1">
    <property type="nucleotide sequence ID" value="NZ_CP042425.1"/>
</dbReference>
<dbReference type="GO" id="GO:0046872">
    <property type="term" value="F:metal ion binding"/>
    <property type="evidence" value="ECO:0007669"/>
    <property type="project" value="UniProtKB-KW"/>
</dbReference>
<dbReference type="PANTHER" id="PTHR30521">
    <property type="entry name" value="DEFERROCHELATASE/PEROXIDASE"/>
    <property type="match status" value="1"/>
</dbReference>
<dbReference type="OrthoDB" id="236246at2"/>
<dbReference type="KEGG" id="lrs:PX52LOC_00210"/>
<organism evidence="8 9">
    <name type="scientific">Limnoglobus roseus</name>
    <dbReference type="NCBI Taxonomy" id="2598579"/>
    <lineage>
        <taxon>Bacteria</taxon>
        <taxon>Pseudomonadati</taxon>
        <taxon>Planctomycetota</taxon>
        <taxon>Planctomycetia</taxon>
        <taxon>Gemmatales</taxon>
        <taxon>Gemmataceae</taxon>
        <taxon>Limnoglobus</taxon>
    </lineage>
</organism>
<protein>
    <submittedName>
        <fullName evidence="8">Multifunctional dye peroxidase DyP2</fullName>
        <ecNumber evidence="8">1.11.1.16</ecNumber>
    </submittedName>
</protein>
<evidence type="ECO:0000256" key="5">
    <source>
        <dbReference type="ARBA" id="ARBA00023004"/>
    </source>
</evidence>
<evidence type="ECO:0000259" key="7">
    <source>
        <dbReference type="Pfam" id="PF21105"/>
    </source>
</evidence>
<proteinExistence type="predicted"/>
<evidence type="ECO:0000256" key="4">
    <source>
        <dbReference type="ARBA" id="ARBA00023002"/>
    </source>
</evidence>
<keyword evidence="9" id="KW-1185">Reference proteome</keyword>
<feature type="region of interest" description="Disordered" evidence="6">
    <location>
        <begin position="312"/>
        <end position="334"/>
    </location>
</feature>